<dbReference type="InterPro" id="IPR019490">
    <property type="entry name" value="Glu6P/Mann6P_isomerase_C"/>
</dbReference>
<feature type="domain" description="SIS" evidence="3">
    <location>
        <begin position="47"/>
        <end position="175"/>
    </location>
</feature>
<dbReference type="PROSITE" id="PS51464">
    <property type="entry name" value="SIS"/>
    <property type="match status" value="1"/>
</dbReference>
<sequence length="359" mass="39519">MNNTNTPPYLDTPEAVRQIDKENIAKILADFPNQLASARAGFAKVDLPKEIIQVKQVVFCGMGGSAIGAEVACDLSPGLIRKPLAVIRDYDLPAWINKETAVVVISYSGETAEALACFNQALSCAGVTIVVTSGGQLADQAVKAGVPLYKFDYKSPPRDALGYMLVPAIMILEKAGILNSKEADLTNAINLIQEISASYLPTAPTPQNKAKQLAYSLYDHVPIVVGSNITKSVARRWKNQFNEHSKNTSWFDCLPEANHNTVEGFGFPIRFKDDVVILLLESHFDHPEIVKRQSLWREQLIHQGIQAEAIEGQGEDIWANKLSLIYLGDWVSYYLALLYRIDPAEIPIINKLKAKLGAD</sequence>
<dbReference type="GO" id="GO:0097367">
    <property type="term" value="F:carbohydrate derivative binding"/>
    <property type="evidence" value="ECO:0007669"/>
    <property type="project" value="InterPro"/>
</dbReference>
<organism evidence="4 5">
    <name type="scientific">Candidatus Veblenbacteria bacterium RIFOXYB1_FULL_43_13</name>
    <dbReference type="NCBI Taxonomy" id="1802426"/>
    <lineage>
        <taxon>Bacteria</taxon>
        <taxon>Candidatus Vebleniibacteriota</taxon>
    </lineage>
</organism>
<dbReference type="GO" id="GO:0004347">
    <property type="term" value="F:glucose-6-phosphate isomerase activity"/>
    <property type="evidence" value="ECO:0007669"/>
    <property type="project" value="InterPro"/>
</dbReference>
<dbReference type="InterPro" id="IPR001347">
    <property type="entry name" value="SIS_dom"/>
</dbReference>
<dbReference type="InterPro" id="IPR035484">
    <property type="entry name" value="SIS_PGI/PMI_1"/>
</dbReference>
<evidence type="ECO:0000259" key="3">
    <source>
        <dbReference type="PROSITE" id="PS51464"/>
    </source>
</evidence>
<evidence type="ECO:0000256" key="2">
    <source>
        <dbReference type="ARBA" id="ARBA00023235"/>
    </source>
</evidence>
<protein>
    <submittedName>
        <fullName evidence="4">Bifunctional phosphoglucose/phosphomannose isomerase</fullName>
    </submittedName>
</protein>
<dbReference type="AlphaFoldDB" id="A0A1G2Q6L4"/>
<dbReference type="GO" id="GO:0004476">
    <property type="term" value="F:mannose-6-phosphate isomerase activity"/>
    <property type="evidence" value="ECO:0007669"/>
    <property type="project" value="InterPro"/>
</dbReference>
<evidence type="ECO:0000256" key="1">
    <source>
        <dbReference type="ARBA" id="ARBA00010523"/>
    </source>
</evidence>
<reference evidence="4 5" key="1">
    <citation type="journal article" date="2016" name="Nat. Commun.">
        <title>Thousands of microbial genomes shed light on interconnected biogeochemical processes in an aquifer system.</title>
        <authorList>
            <person name="Anantharaman K."/>
            <person name="Brown C.T."/>
            <person name="Hug L.A."/>
            <person name="Sharon I."/>
            <person name="Castelle C.J."/>
            <person name="Probst A.J."/>
            <person name="Thomas B.C."/>
            <person name="Singh A."/>
            <person name="Wilkins M.J."/>
            <person name="Karaoz U."/>
            <person name="Brodie E.L."/>
            <person name="Williams K.H."/>
            <person name="Hubbard S.S."/>
            <person name="Banfield J.F."/>
        </authorList>
    </citation>
    <scope>NUCLEOTIDE SEQUENCE [LARGE SCALE GENOMIC DNA]</scope>
</reference>
<evidence type="ECO:0000313" key="4">
    <source>
        <dbReference type="EMBL" id="OHA55779.1"/>
    </source>
</evidence>
<gene>
    <name evidence="4" type="ORF">A2388_01845</name>
</gene>
<dbReference type="EMBL" id="MHTC01000006">
    <property type="protein sequence ID" value="OHA55779.1"/>
    <property type="molecule type" value="Genomic_DNA"/>
</dbReference>
<dbReference type="Gene3D" id="3.40.50.10490">
    <property type="entry name" value="Glucose-6-phosphate isomerase like protein, domain 1"/>
    <property type="match status" value="2"/>
</dbReference>
<evidence type="ECO:0000313" key="5">
    <source>
        <dbReference type="Proteomes" id="UP000177575"/>
    </source>
</evidence>
<dbReference type="GO" id="GO:1901135">
    <property type="term" value="P:carbohydrate derivative metabolic process"/>
    <property type="evidence" value="ECO:0007669"/>
    <property type="project" value="InterPro"/>
</dbReference>
<dbReference type="Proteomes" id="UP000177575">
    <property type="component" value="Unassembled WGS sequence"/>
</dbReference>
<keyword evidence="2 4" id="KW-0413">Isomerase</keyword>
<dbReference type="NCBIfam" id="TIGR02128">
    <property type="entry name" value="G6PI_arch"/>
    <property type="match status" value="1"/>
</dbReference>
<comment type="caution">
    <text evidence="4">The sequence shown here is derived from an EMBL/GenBank/DDBJ whole genome shotgun (WGS) entry which is preliminary data.</text>
</comment>
<name>A0A1G2Q6L4_9BACT</name>
<dbReference type="GO" id="GO:0005975">
    <property type="term" value="P:carbohydrate metabolic process"/>
    <property type="evidence" value="ECO:0007669"/>
    <property type="project" value="InterPro"/>
</dbReference>
<dbReference type="Pfam" id="PF10432">
    <property type="entry name" value="bact-PGI_C"/>
    <property type="match status" value="1"/>
</dbReference>
<dbReference type="InterPro" id="IPR046348">
    <property type="entry name" value="SIS_dom_sf"/>
</dbReference>
<proteinExistence type="inferred from homology"/>
<dbReference type="CDD" id="cd05637">
    <property type="entry name" value="SIS_PGI_PMI_2"/>
    <property type="match status" value="1"/>
</dbReference>
<accession>A0A1G2Q6L4</accession>
<comment type="similarity">
    <text evidence="1">Belongs to the PGI/PMI family.</text>
</comment>
<dbReference type="SUPFAM" id="SSF53697">
    <property type="entry name" value="SIS domain"/>
    <property type="match status" value="1"/>
</dbReference>
<dbReference type="CDD" id="cd05017">
    <property type="entry name" value="SIS_PGI_PMI_1"/>
    <property type="match status" value="1"/>
</dbReference>